<gene>
    <name evidence="2" type="ORF">OMM_00488</name>
</gene>
<dbReference type="AlphaFoldDB" id="A0A1V1PH37"/>
<sequence length="298" mass="34616">MIVSVILRKESCRFSTKDTYWHWGQTPLLPLIFFLNKGVEVMKKSHLFTTILSVCLSIVFFNHAVFAQKSNFTIGVEAQKYYPQFDNENGDVYFGFARDLLEMFAKEKGYQFAYKIRPVKRLFHEFVEKQAYDFKYPDNPVWQSGMKKGKNVVYSDSVVKYIDGVMVLTENLSKDLTTFKSLGTVRGFTPYPFLDLIEKKKVKLNENNNFLSLLKMVMAKRIDGAYINVSVARHNLKEILKKSDAIVFNPKLPHIKDSYYLSSIKQPTVIAEFNEFLVNKKAQIDQLKEKYNVGILDE</sequence>
<proteinExistence type="predicted"/>
<name>A0A1V1PH37_9BACT</name>
<keyword evidence="1" id="KW-1133">Transmembrane helix</keyword>
<accession>A0A1V1PH37</accession>
<dbReference type="SUPFAM" id="SSF53850">
    <property type="entry name" value="Periplasmic binding protein-like II"/>
    <property type="match status" value="1"/>
</dbReference>
<evidence type="ECO:0000256" key="1">
    <source>
        <dbReference type="SAM" id="Phobius"/>
    </source>
</evidence>
<comment type="caution">
    <text evidence="2">The sequence shown here is derived from an EMBL/GenBank/DDBJ whole genome shotgun (WGS) entry which is preliminary data.</text>
</comment>
<organism evidence="2 3">
    <name type="scientific">Candidatus Magnetoglobus multicellularis str. Araruama</name>
    <dbReference type="NCBI Taxonomy" id="890399"/>
    <lineage>
        <taxon>Bacteria</taxon>
        <taxon>Pseudomonadati</taxon>
        <taxon>Thermodesulfobacteriota</taxon>
        <taxon>Desulfobacteria</taxon>
        <taxon>Desulfobacterales</taxon>
        <taxon>Desulfobacteraceae</taxon>
        <taxon>Candidatus Magnetoglobus</taxon>
    </lineage>
</organism>
<dbReference type="EMBL" id="ATBP01000024">
    <property type="protein sequence ID" value="ETR74053.1"/>
    <property type="molecule type" value="Genomic_DNA"/>
</dbReference>
<keyword evidence="1" id="KW-0812">Transmembrane</keyword>
<protein>
    <submittedName>
        <fullName evidence="2">Family 3 extracellular solute-binding protein</fullName>
    </submittedName>
</protein>
<reference evidence="3" key="1">
    <citation type="submission" date="2012-11" db="EMBL/GenBank/DDBJ databases">
        <authorList>
            <person name="Lucero-Rivera Y.E."/>
            <person name="Tovar-Ramirez D."/>
        </authorList>
    </citation>
    <scope>NUCLEOTIDE SEQUENCE [LARGE SCALE GENOMIC DNA]</scope>
    <source>
        <strain evidence="3">Araruama</strain>
    </source>
</reference>
<dbReference type="Gene3D" id="3.40.190.10">
    <property type="entry name" value="Periplasmic binding protein-like II"/>
    <property type="match status" value="2"/>
</dbReference>
<keyword evidence="1" id="KW-0472">Membrane</keyword>
<evidence type="ECO:0000313" key="3">
    <source>
        <dbReference type="Proteomes" id="UP000189670"/>
    </source>
</evidence>
<dbReference type="Proteomes" id="UP000189670">
    <property type="component" value="Unassembled WGS sequence"/>
</dbReference>
<feature type="transmembrane region" description="Helical" evidence="1">
    <location>
        <begin position="47"/>
        <end position="66"/>
    </location>
</feature>
<evidence type="ECO:0000313" key="2">
    <source>
        <dbReference type="EMBL" id="ETR74053.1"/>
    </source>
</evidence>